<dbReference type="RefSeq" id="WP_345212682.1">
    <property type="nucleotide sequence ID" value="NZ_BAABFT010000011.1"/>
</dbReference>
<keyword evidence="2" id="KW-1185">Reference proteome</keyword>
<protein>
    <submittedName>
        <fullName evidence="1">Uncharacterized protein</fullName>
    </submittedName>
</protein>
<sequence length="109" mass="12574">MKKIFSSIIGGLAGAVALNVIHQAFKAIERNGAGKGFGIDFDYSHLTVYTRQPYHFFDQTFQFWSRTLSPDKYQYNQQLLNLGNDNMQQFIIEEIDRINNPERLALLSK</sequence>
<gene>
    <name evidence="1" type="ORF">GCM10023149_37360</name>
</gene>
<comment type="caution">
    <text evidence="1">The sequence shown here is derived from an EMBL/GenBank/DDBJ whole genome shotgun (WGS) entry which is preliminary data.</text>
</comment>
<proteinExistence type="predicted"/>
<dbReference type="Proteomes" id="UP001500582">
    <property type="component" value="Unassembled WGS sequence"/>
</dbReference>
<reference evidence="2" key="1">
    <citation type="journal article" date="2019" name="Int. J. Syst. Evol. Microbiol.">
        <title>The Global Catalogue of Microorganisms (GCM) 10K type strain sequencing project: providing services to taxonomists for standard genome sequencing and annotation.</title>
        <authorList>
            <consortium name="The Broad Institute Genomics Platform"/>
            <consortium name="The Broad Institute Genome Sequencing Center for Infectious Disease"/>
            <person name="Wu L."/>
            <person name="Ma J."/>
        </authorList>
    </citation>
    <scope>NUCLEOTIDE SEQUENCE [LARGE SCALE GENOMIC DNA]</scope>
    <source>
        <strain evidence="2">JCM 17705</strain>
    </source>
</reference>
<evidence type="ECO:0000313" key="2">
    <source>
        <dbReference type="Proteomes" id="UP001500582"/>
    </source>
</evidence>
<dbReference type="EMBL" id="BAABFT010000011">
    <property type="protein sequence ID" value="GAA4331511.1"/>
    <property type="molecule type" value="Genomic_DNA"/>
</dbReference>
<evidence type="ECO:0000313" key="1">
    <source>
        <dbReference type="EMBL" id="GAA4331511.1"/>
    </source>
</evidence>
<organism evidence="1 2">
    <name type="scientific">Mucilaginibacter gynuensis</name>
    <dbReference type="NCBI Taxonomy" id="1302236"/>
    <lineage>
        <taxon>Bacteria</taxon>
        <taxon>Pseudomonadati</taxon>
        <taxon>Bacteroidota</taxon>
        <taxon>Sphingobacteriia</taxon>
        <taxon>Sphingobacteriales</taxon>
        <taxon>Sphingobacteriaceae</taxon>
        <taxon>Mucilaginibacter</taxon>
    </lineage>
</organism>
<name>A0ABP8GXS3_9SPHI</name>
<accession>A0ABP8GXS3</accession>